<evidence type="ECO:0000313" key="2">
    <source>
        <dbReference type="Proteomes" id="UP000434172"/>
    </source>
</evidence>
<dbReference type="EMBL" id="WOWK01000003">
    <property type="protein sequence ID" value="KAF0331460.1"/>
    <property type="molecule type" value="Genomic_DNA"/>
</dbReference>
<sequence>MLEMTVNGGVPMDMMSEQVRPQEARGEKAWKRTKNWDAVEAQEVFPGLNPLRACDVDGEEDLEARRGPHPVLERTVFPFGAVFAPQGIRTVRGRLVPGFSFFLLGDGLGLCLCLRKSCTTALFRPESE</sequence>
<name>A0A8H3WRC0_9PEZI</name>
<organism evidence="1 2">
    <name type="scientific">Colletotrichum asianum</name>
    <dbReference type="NCBI Taxonomy" id="702518"/>
    <lineage>
        <taxon>Eukaryota</taxon>
        <taxon>Fungi</taxon>
        <taxon>Dikarya</taxon>
        <taxon>Ascomycota</taxon>
        <taxon>Pezizomycotina</taxon>
        <taxon>Sordariomycetes</taxon>
        <taxon>Hypocreomycetidae</taxon>
        <taxon>Glomerellales</taxon>
        <taxon>Glomerellaceae</taxon>
        <taxon>Colletotrichum</taxon>
        <taxon>Colletotrichum gloeosporioides species complex</taxon>
    </lineage>
</organism>
<accession>A0A8H3WRC0</accession>
<gene>
    <name evidence="1" type="ORF">GQ607_001206</name>
</gene>
<proteinExistence type="predicted"/>
<dbReference type="AlphaFoldDB" id="A0A8H3WRC0"/>
<evidence type="ECO:0000313" key="1">
    <source>
        <dbReference type="EMBL" id="KAF0331460.1"/>
    </source>
</evidence>
<dbReference type="Proteomes" id="UP000434172">
    <property type="component" value="Unassembled WGS sequence"/>
</dbReference>
<keyword evidence="2" id="KW-1185">Reference proteome</keyword>
<comment type="caution">
    <text evidence="1">The sequence shown here is derived from an EMBL/GenBank/DDBJ whole genome shotgun (WGS) entry which is preliminary data.</text>
</comment>
<reference evidence="1 2" key="1">
    <citation type="submission" date="2019-12" db="EMBL/GenBank/DDBJ databases">
        <title>A genome sequence resource for the geographically widespread anthracnose pathogen Colletotrichum asianum.</title>
        <authorList>
            <person name="Meng Y."/>
        </authorList>
    </citation>
    <scope>NUCLEOTIDE SEQUENCE [LARGE SCALE GENOMIC DNA]</scope>
    <source>
        <strain evidence="1 2">ICMP 18580</strain>
    </source>
</reference>
<protein>
    <submittedName>
        <fullName evidence="1">Uncharacterized protein</fullName>
    </submittedName>
</protein>